<name>A0A062U4Z2_9PROT</name>
<comment type="caution">
    <text evidence="1">The sequence shown here is derived from an EMBL/GenBank/DDBJ whole genome shotgun (WGS) entry which is preliminary data.</text>
</comment>
<dbReference type="EMBL" id="AWFB01000017">
    <property type="protein sequence ID" value="RAN33664.1"/>
    <property type="molecule type" value="Genomic_DNA"/>
</dbReference>
<gene>
    <name evidence="1" type="ORF">HY3_12230</name>
</gene>
<proteinExistence type="predicted"/>
<dbReference type="AlphaFoldDB" id="A0A062U4Z2"/>
<organism evidence="1 2">
    <name type="scientific">Hyphomonas pacifica</name>
    <dbReference type="NCBI Taxonomy" id="1280941"/>
    <lineage>
        <taxon>Bacteria</taxon>
        <taxon>Pseudomonadati</taxon>
        <taxon>Pseudomonadota</taxon>
        <taxon>Alphaproteobacteria</taxon>
        <taxon>Hyphomonadales</taxon>
        <taxon>Hyphomonadaceae</taxon>
        <taxon>Hyphomonas</taxon>
    </lineage>
</organism>
<keyword evidence="2" id="KW-1185">Reference proteome</keyword>
<sequence length="38" mass="3967">MPEGGKSRKARNAGLSDAGNSFMGWNASPLSEQSCILV</sequence>
<evidence type="ECO:0000313" key="1">
    <source>
        <dbReference type="EMBL" id="RAN33664.1"/>
    </source>
</evidence>
<evidence type="ECO:0000313" key="2">
    <source>
        <dbReference type="Proteomes" id="UP000249123"/>
    </source>
</evidence>
<accession>A0A062U4Z2</accession>
<reference evidence="1 2" key="1">
    <citation type="submission" date="2013-04" db="EMBL/GenBank/DDBJ databases">
        <title>Hyphomonas sp. T24B3 Genome Sequencing.</title>
        <authorList>
            <person name="Lai Q."/>
            <person name="Shao Z."/>
        </authorList>
    </citation>
    <scope>NUCLEOTIDE SEQUENCE [LARGE SCALE GENOMIC DNA]</scope>
    <source>
        <strain evidence="1 2">T24B3</strain>
    </source>
</reference>
<dbReference type="Proteomes" id="UP000249123">
    <property type="component" value="Unassembled WGS sequence"/>
</dbReference>
<accession>A0A328JZN3</accession>
<protein>
    <submittedName>
        <fullName evidence="1">Uncharacterized protein</fullName>
    </submittedName>
</protein>